<dbReference type="Proteomes" id="UP000824007">
    <property type="component" value="Unassembled WGS sequence"/>
</dbReference>
<accession>A0A9D2C7K6</accession>
<name>A0A9D2C7K6_9FIRM</name>
<proteinExistence type="predicted"/>
<dbReference type="PANTHER" id="PTHR34309:SF1">
    <property type="entry name" value="PROTEIN GLCG"/>
    <property type="match status" value="1"/>
</dbReference>
<dbReference type="AlphaFoldDB" id="A0A9D2C7K6"/>
<dbReference type="EMBL" id="DXDD01000098">
    <property type="protein sequence ID" value="HIY60566.1"/>
    <property type="molecule type" value="Genomic_DNA"/>
</dbReference>
<reference evidence="1" key="1">
    <citation type="journal article" date="2021" name="PeerJ">
        <title>Extensive microbial diversity within the chicken gut microbiome revealed by metagenomics and culture.</title>
        <authorList>
            <person name="Gilroy R."/>
            <person name="Ravi A."/>
            <person name="Getino M."/>
            <person name="Pursley I."/>
            <person name="Horton D.L."/>
            <person name="Alikhan N.F."/>
            <person name="Baker D."/>
            <person name="Gharbi K."/>
            <person name="Hall N."/>
            <person name="Watson M."/>
            <person name="Adriaenssens E.M."/>
            <person name="Foster-Nyarko E."/>
            <person name="Jarju S."/>
            <person name="Secka A."/>
            <person name="Antonio M."/>
            <person name="Oren A."/>
            <person name="Chaudhuri R.R."/>
            <person name="La Ragione R."/>
            <person name="Hildebrand F."/>
            <person name="Pallen M.J."/>
        </authorList>
    </citation>
    <scope>NUCLEOTIDE SEQUENCE</scope>
    <source>
        <strain evidence="1">ChiSxjej3B15-24422</strain>
    </source>
</reference>
<protein>
    <submittedName>
        <fullName evidence="1">Heme-binding protein</fullName>
    </submittedName>
</protein>
<dbReference type="InterPro" id="IPR052517">
    <property type="entry name" value="GlcG_carb_metab_protein"/>
</dbReference>
<dbReference type="PANTHER" id="PTHR34309">
    <property type="entry name" value="SLR1406 PROTEIN"/>
    <property type="match status" value="1"/>
</dbReference>
<dbReference type="InterPro" id="IPR038084">
    <property type="entry name" value="PduO/GlcC-like_sf"/>
</dbReference>
<dbReference type="SUPFAM" id="SSF143744">
    <property type="entry name" value="GlcG-like"/>
    <property type="match status" value="1"/>
</dbReference>
<organism evidence="1 2">
    <name type="scientific">Candidatus Eisenbergiella pullistercoris</name>
    <dbReference type="NCBI Taxonomy" id="2838555"/>
    <lineage>
        <taxon>Bacteria</taxon>
        <taxon>Bacillati</taxon>
        <taxon>Bacillota</taxon>
        <taxon>Clostridia</taxon>
        <taxon>Lachnospirales</taxon>
        <taxon>Lachnospiraceae</taxon>
        <taxon>Eisenbergiella</taxon>
    </lineage>
</organism>
<evidence type="ECO:0000313" key="2">
    <source>
        <dbReference type="Proteomes" id="UP000824007"/>
    </source>
</evidence>
<dbReference type="Pfam" id="PF03928">
    <property type="entry name" value="HbpS-like"/>
    <property type="match status" value="1"/>
</dbReference>
<reference evidence="1" key="2">
    <citation type="submission" date="2021-04" db="EMBL/GenBank/DDBJ databases">
        <authorList>
            <person name="Gilroy R."/>
        </authorList>
    </citation>
    <scope>NUCLEOTIDE SEQUENCE</scope>
    <source>
        <strain evidence="1">ChiSxjej3B15-24422</strain>
    </source>
</reference>
<dbReference type="InterPro" id="IPR005624">
    <property type="entry name" value="PduO/GlcC-like"/>
</dbReference>
<comment type="caution">
    <text evidence="1">The sequence shown here is derived from an EMBL/GenBank/DDBJ whole genome shotgun (WGS) entry which is preliminary data.</text>
</comment>
<dbReference type="Gene3D" id="3.30.450.150">
    <property type="entry name" value="Haem-degrading domain"/>
    <property type="match status" value="1"/>
</dbReference>
<gene>
    <name evidence="1" type="ORF">H9831_07815</name>
</gene>
<sequence length="181" mass="19062">MNRTINQTDEKGIAEAVRRALTEAGYAPHGHSCRCGKEKPGMTLLLAEKLALRIEEKAREWGMRVVTAVADEGGNTKLVRSMDGAYIGSVDVAVNKAYTCVAFQMSTQKLSELARPDGSLYGIQHTNGGRIVIFGGGEPLRVGGRLIGGLGVSGGTAEQDTALAAYGASLMEEFGSLETGT</sequence>
<evidence type="ECO:0000313" key="1">
    <source>
        <dbReference type="EMBL" id="HIY60566.1"/>
    </source>
</evidence>